<evidence type="ECO:0000313" key="8">
    <source>
        <dbReference type="EMBL" id="QWV94805.1"/>
    </source>
</evidence>
<keyword evidence="9" id="KW-1185">Reference proteome</keyword>
<name>A0ABX8J8X3_9BACT</name>
<keyword evidence="2" id="KW-1003">Cell membrane</keyword>
<evidence type="ECO:0000256" key="1">
    <source>
        <dbReference type="ARBA" id="ARBA00004651"/>
    </source>
</evidence>
<evidence type="ECO:0000256" key="5">
    <source>
        <dbReference type="ARBA" id="ARBA00022989"/>
    </source>
</evidence>
<dbReference type="EMBL" id="CP076723">
    <property type="protein sequence ID" value="QWV94805.1"/>
    <property type="molecule type" value="Genomic_DNA"/>
</dbReference>
<evidence type="ECO:0000313" key="9">
    <source>
        <dbReference type="Proteomes" id="UP000683557"/>
    </source>
</evidence>
<feature type="transmembrane region" description="Helical" evidence="7">
    <location>
        <begin position="72"/>
        <end position="88"/>
    </location>
</feature>
<comment type="subcellular location">
    <subcellularLocation>
        <location evidence="1">Cell membrane</location>
        <topology evidence="1">Multi-pass membrane protein</topology>
    </subcellularLocation>
</comment>
<dbReference type="Proteomes" id="UP000683557">
    <property type="component" value="Chromosome"/>
</dbReference>
<dbReference type="CDD" id="cd06853">
    <property type="entry name" value="GT_WecA_like"/>
    <property type="match status" value="1"/>
</dbReference>
<evidence type="ECO:0000256" key="4">
    <source>
        <dbReference type="ARBA" id="ARBA00022692"/>
    </source>
</evidence>
<dbReference type="PANTHER" id="PTHR22926">
    <property type="entry name" value="PHOSPHO-N-ACETYLMURAMOYL-PENTAPEPTIDE-TRANSFERASE"/>
    <property type="match status" value="1"/>
</dbReference>
<feature type="transmembrane region" description="Helical" evidence="7">
    <location>
        <begin position="160"/>
        <end position="177"/>
    </location>
</feature>
<feature type="transmembrane region" description="Helical" evidence="7">
    <location>
        <begin position="183"/>
        <end position="201"/>
    </location>
</feature>
<evidence type="ECO:0000256" key="3">
    <source>
        <dbReference type="ARBA" id="ARBA00022679"/>
    </source>
</evidence>
<feature type="transmembrane region" description="Helical" evidence="7">
    <location>
        <begin position="213"/>
        <end position="230"/>
    </location>
</feature>
<reference evidence="8 9" key="1">
    <citation type="submission" date="2021-06" db="EMBL/GenBank/DDBJ databases">
        <title>Gemonas diversity in paddy soil.</title>
        <authorList>
            <person name="Liu G."/>
        </authorList>
    </citation>
    <scope>NUCLEOTIDE SEQUENCE [LARGE SCALE GENOMIC DNA]</scope>
    <source>
        <strain evidence="8 9">RG10</strain>
    </source>
</reference>
<accession>A0ABX8J8X3</accession>
<feature type="transmembrane region" description="Helical" evidence="7">
    <location>
        <begin position="100"/>
        <end position="120"/>
    </location>
</feature>
<evidence type="ECO:0000256" key="7">
    <source>
        <dbReference type="SAM" id="Phobius"/>
    </source>
</evidence>
<feature type="transmembrane region" description="Helical" evidence="7">
    <location>
        <begin position="126"/>
        <end position="148"/>
    </location>
</feature>
<keyword evidence="3 8" id="KW-0808">Transferase</keyword>
<dbReference type="InterPro" id="IPR000715">
    <property type="entry name" value="Glycosyl_transferase_4"/>
</dbReference>
<organism evidence="8 9">
    <name type="scientific">Geomonas oryzisoli</name>
    <dbReference type="NCBI Taxonomy" id="2847992"/>
    <lineage>
        <taxon>Bacteria</taxon>
        <taxon>Pseudomonadati</taxon>
        <taxon>Thermodesulfobacteriota</taxon>
        <taxon>Desulfuromonadia</taxon>
        <taxon>Geobacterales</taxon>
        <taxon>Geobacteraceae</taxon>
        <taxon>Geomonas</taxon>
    </lineage>
</organism>
<keyword evidence="5 7" id="KW-1133">Transmembrane helix</keyword>
<dbReference type="PANTHER" id="PTHR22926:SF3">
    <property type="entry name" value="UNDECAPRENYL-PHOSPHATE ALPHA-N-ACETYLGLUCOSAMINYL 1-PHOSPHATE TRANSFERASE"/>
    <property type="match status" value="1"/>
</dbReference>
<dbReference type="GO" id="GO:0016740">
    <property type="term" value="F:transferase activity"/>
    <property type="evidence" value="ECO:0007669"/>
    <property type="project" value="UniProtKB-KW"/>
</dbReference>
<proteinExistence type="predicted"/>
<gene>
    <name evidence="8" type="ORF">KP004_06405</name>
</gene>
<sequence>MLLVALISIITAFFGAWALVPSLITLAQDYGFTDTPDHRKIHSEAIPRIGGVAIFAGTVIGVLSSCNSDERVGGYLLGGFIIFILGLVDDKRSLSANTKLLWQFVAVVIMLRVGDLSLFTLDDLPFNVTIPMGVAGWPFTVFYALCVINAVNLVDGLDGLAGGIGIISGLAMAFVGYLSGNAIAMLLALALSGATIGFYLFNRHPAKIFMGDSGSLFLGYSLATLSVMLVKNPSPVGLTIPLLTLLVPVGDVFYVAIRRKANGGAMFQPDRTHIHHRLLGKGLSHRAAVRTILGCTVLLAFLAIVPQIRRCVRPSSISYLAGAARETLRSHGGPAVTAIADTFTERRGE</sequence>
<dbReference type="Pfam" id="PF00953">
    <property type="entry name" value="Glycos_transf_4"/>
    <property type="match status" value="1"/>
</dbReference>
<keyword evidence="4 7" id="KW-0812">Transmembrane</keyword>
<keyword evidence="6 7" id="KW-0472">Membrane</keyword>
<evidence type="ECO:0000256" key="2">
    <source>
        <dbReference type="ARBA" id="ARBA00022475"/>
    </source>
</evidence>
<protein>
    <submittedName>
        <fullName evidence="8">Undecaprenyl/decaprenyl-phosphate alpha-N-acetylglucosaminyl 1-phosphate transferase</fullName>
    </submittedName>
</protein>
<dbReference type="RefSeq" id="WP_216801524.1">
    <property type="nucleotide sequence ID" value="NZ_CP076723.1"/>
</dbReference>
<feature type="transmembrane region" description="Helical" evidence="7">
    <location>
        <begin position="236"/>
        <end position="257"/>
    </location>
</feature>
<feature type="transmembrane region" description="Helical" evidence="7">
    <location>
        <begin position="287"/>
        <end position="308"/>
    </location>
</feature>
<evidence type="ECO:0000256" key="6">
    <source>
        <dbReference type="ARBA" id="ARBA00023136"/>
    </source>
</evidence>